<organism evidence="1 2">
    <name type="scientific">Racocetra persica</name>
    <dbReference type="NCBI Taxonomy" id="160502"/>
    <lineage>
        <taxon>Eukaryota</taxon>
        <taxon>Fungi</taxon>
        <taxon>Fungi incertae sedis</taxon>
        <taxon>Mucoromycota</taxon>
        <taxon>Glomeromycotina</taxon>
        <taxon>Glomeromycetes</taxon>
        <taxon>Diversisporales</taxon>
        <taxon>Gigasporaceae</taxon>
        <taxon>Racocetra</taxon>
    </lineage>
</organism>
<keyword evidence="2" id="KW-1185">Reference proteome</keyword>
<dbReference type="EMBL" id="CAJVQC010013567">
    <property type="protein sequence ID" value="CAG8649312.1"/>
    <property type="molecule type" value="Genomic_DNA"/>
</dbReference>
<evidence type="ECO:0000313" key="1">
    <source>
        <dbReference type="EMBL" id="CAG8649312.1"/>
    </source>
</evidence>
<reference evidence="1" key="1">
    <citation type="submission" date="2021-06" db="EMBL/GenBank/DDBJ databases">
        <authorList>
            <person name="Kallberg Y."/>
            <person name="Tangrot J."/>
            <person name="Rosling A."/>
        </authorList>
    </citation>
    <scope>NUCLEOTIDE SEQUENCE</scope>
    <source>
        <strain evidence="1">MA461A</strain>
    </source>
</reference>
<protein>
    <submittedName>
        <fullName evidence="1">20432_t:CDS:1</fullName>
    </submittedName>
</protein>
<gene>
    <name evidence="1" type="ORF">RPERSI_LOCUS7805</name>
</gene>
<evidence type="ECO:0000313" key="2">
    <source>
        <dbReference type="Proteomes" id="UP000789920"/>
    </source>
</evidence>
<accession>A0ACA9NG46</accession>
<dbReference type="Proteomes" id="UP000789920">
    <property type="component" value="Unassembled WGS sequence"/>
</dbReference>
<name>A0ACA9NG46_9GLOM</name>
<comment type="caution">
    <text evidence="1">The sequence shown here is derived from an EMBL/GenBank/DDBJ whole genome shotgun (WGS) entry which is preliminary data.</text>
</comment>
<sequence length="173" mass="20240">IWYKFFSLATLIYVKQSLAQKDRTIVRLNRETQQTPTFSQFQELNNIVLPCTNLDFNKLKQEIKRLKMKDFQPYFEEKTNTFEQLTATAKCKAGDNLSTILNLFLQTNKQIIESENESNKNDSNNSFAQGRLLGQLTTCQTLLQTKFTSEELQSLLNKQKELTKLKERFAILR</sequence>
<proteinExistence type="predicted"/>
<feature type="non-terminal residue" evidence="1">
    <location>
        <position position="1"/>
    </location>
</feature>